<sequence length="56" mass="6508">MGFLALMFLFLLEQLGDEHLSIFQANENSSPSGKLHFKWNKNLYSQSRPVAIFFFP</sequence>
<gene>
    <name evidence="1" type="ORF">HMPREF9397_1230</name>
</gene>
<name>F3SJA8_STRSA</name>
<proteinExistence type="predicted"/>
<dbReference type="EMBL" id="AFDP01000015">
    <property type="protein sequence ID" value="EGG39811.1"/>
    <property type="molecule type" value="Genomic_DNA"/>
</dbReference>
<dbReference type="HOGENOM" id="CLU_3012527_0_0_9"/>
<organism evidence="1 2">
    <name type="scientific">Streptococcus sanguinis SK1087</name>
    <dbReference type="NCBI Taxonomy" id="888824"/>
    <lineage>
        <taxon>Bacteria</taxon>
        <taxon>Bacillati</taxon>
        <taxon>Bacillota</taxon>
        <taxon>Bacilli</taxon>
        <taxon>Lactobacillales</taxon>
        <taxon>Streptococcaceae</taxon>
        <taxon>Streptococcus</taxon>
    </lineage>
</organism>
<dbReference type="Proteomes" id="UP000003378">
    <property type="component" value="Unassembled WGS sequence"/>
</dbReference>
<comment type="caution">
    <text evidence="1">The sequence shown here is derived from an EMBL/GenBank/DDBJ whole genome shotgun (WGS) entry which is preliminary data.</text>
</comment>
<accession>F3SJA8</accession>
<reference evidence="1 2" key="1">
    <citation type="submission" date="2011-03" db="EMBL/GenBank/DDBJ databases">
        <authorList>
            <person name="Muzny D."/>
            <person name="Qin X."/>
            <person name="Deng J."/>
            <person name="Jiang H."/>
            <person name="Liu Y."/>
            <person name="Qu J."/>
            <person name="Song X.-Z."/>
            <person name="Zhang L."/>
            <person name="Thornton R."/>
            <person name="Coyle M."/>
            <person name="Francisco L."/>
            <person name="Jackson L."/>
            <person name="Javaid M."/>
            <person name="Korchina V."/>
            <person name="Kovar C."/>
            <person name="Mata R."/>
            <person name="Mathew T."/>
            <person name="Ngo R."/>
            <person name="Nguyen L."/>
            <person name="Nguyen N."/>
            <person name="Okwuonu G."/>
            <person name="Ongeri F."/>
            <person name="Pham C."/>
            <person name="Simmons D."/>
            <person name="Wilczek-Boney K."/>
            <person name="Hale W."/>
            <person name="Jakkamsetti A."/>
            <person name="Pham P."/>
            <person name="Ruth R."/>
            <person name="San Lucas F."/>
            <person name="Warren J."/>
            <person name="Zhang J."/>
            <person name="Zhao Z."/>
            <person name="Zhou C."/>
            <person name="Zhu D."/>
            <person name="Lee S."/>
            <person name="Bess C."/>
            <person name="Blankenburg K."/>
            <person name="Forbes L."/>
            <person name="Fu Q."/>
            <person name="Gubbala S."/>
            <person name="Hirani K."/>
            <person name="Jayaseelan J.C."/>
            <person name="Lara F."/>
            <person name="Munidasa M."/>
            <person name="Palculict T."/>
            <person name="Patil S."/>
            <person name="Pu L.-L."/>
            <person name="Saada N."/>
            <person name="Tang L."/>
            <person name="Weissenberger G."/>
            <person name="Zhu Y."/>
            <person name="Hemphill L."/>
            <person name="Shang Y."/>
            <person name="Youmans B."/>
            <person name="Ayvaz T."/>
            <person name="Ross M."/>
            <person name="Santibanez J."/>
            <person name="Aqrawi P."/>
            <person name="Gross S."/>
            <person name="Joshi V."/>
            <person name="Fowler G."/>
            <person name="Nazareth L."/>
            <person name="Reid J."/>
            <person name="Worley K."/>
            <person name="Petrosino J."/>
            <person name="Highlander S."/>
            <person name="Gibbs R."/>
        </authorList>
    </citation>
    <scope>NUCLEOTIDE SEQUENCE [LARGE SCALE GENOMIC DNA]</scope>
    <source>
        <strain evidence="1 2">SK1087</strain>
    </source>
</reference>
<dbReference type="AlphaFoldDB" id="F3SJA8"/>
<evidence type="ECO:0000313" key="1">
    <source>
        <dbReference type="EMBL" id="EGG39811.1"/>
    </source>
</evidence>
<evidence type="ECO:0000313" key="2">
    <source>
        <dbReference type="Proteomes" id="UP000003378"/>
    </source>
</evidence>
<protein>
    <submittedName>
        <fullName evidence="1">Uncharacterized protein</fullName>
    </submittedName>
</protein>